<accession>A0A6M4PNV9</accession>
<dbReference type="Pfam" id="PF13581">
    <property type="entry name" value="HATPase_c_2"/>
    <property type="match status" value="1"/>
</dbReference>
<dbReference type="GO" id="GO:0005524">
    <property type="term" value="F:ATP binding"/>
    <property type="evidence" value="ECO:0007669"/>
    <property type="project" value="UniProtKB-KW"/>
</dbReference>
<keyword evidence="3" id="KW-0547">Nucleotide-binding</keyword>
<evidence type="ECO:0000259" key="2">
    <source>
        <dbReference type="Pfam" id="PF13581"/>
    </source>
</evidence>
<dbReference type="PANTHER" id="PTHR35526:SF3">
    <property type="entry name" value="ANTI-SIGMA-F FACTOR RSBW"/>
    <property type="match status" value="1"/>
</dbReference>
<feature type="domain" description="Histidine kinase/HSP90-like ATPase" evidence="2">
    <location>
        <begin position="17"/>
        <end position="116"/>
    </location>
</feature>
<dbReference type="SUPFAM" id="SSF55874">
    <property type="entry name" value="ATPase domain of HSP90 chaperone/DNA topoisomerase II/histidine kinase"/>
    <property type="match status" value="1"/>
</dbReference>
<evidence type="ECO:0000256" key="1">
    <source>
        <dbReference type="ARBA" id="ARBA00022527"/>
    </source>
</evidence>
<dbReference type="InterPro" id="IPR003594">
    <property type="entry name" value="HATPase_dom"/>
</dbReference>
<evidence type="ECO:0000313" key="3">
    <source>
        <dbReference type="EMBL" id="QJS11733.1"/>
    </source>
</evidence>
<dbReference type="InterPro" id="IPR036890">
    <property type="entry name" value="HATPase_C_sf"/>
</dbReference>
<reference evidence="3 4" key="1">
    <citation type="submission" date="2020-05" db="EMBL/GenBank/DDBJ databases">
        <authorList>
            <person name="Li K."/>
        </authorList>
    </citation>
    <scope>NUCLEOTIDE SEQUENCE [LARGE SCALE GENOMIC DNA]</scope>
    <source>
        <strain evidence="4">jing01</strain>
    </source>
</reference>
<keyword evidence="1" id="KW-0723">Serine/threonine-protein kinase</keyword>
<dbReference type="Gene3D" id="3.30.565.10">
    <property type="entry name" value="Histidine kinase-like ATPase, C-terminal domain"/>
    <property type="match status" value="1"/>
</dbReference>
<evidence type="ECO:0000313" key="4">
    <source>
        <dbReference type="Proteomes" id="UP000502641"/>
    </source>
</evidence>
<organism evidence="3 4">
    <name type="scientific">Streptomyces argyrophylli</name>
    <dbReference type="NCBI Taxonomy" id="2726118"/>
    <lineage>
        <taxon>Bacteria</taxon>
        <taxon>Bacillati</taxon>
        <taxon>Actinomycetota</taxon>
        <taxon>Actinomycetes</taxon>
        <taxon>Kitasatosporales</taxon>
        <taxon>Streptomycetaceae</taxon>
        <taxon>Streptomyces</taxon>
    </lineage>
</organism>
<sequence>MPGPDPTDPRFRCVLPFEAVPAEVRLLRRAAASQMHRWGMPACVEEAELLVTELATNVVKHVGEGTSATLVLEWRLDRLRLEVHDRSPALPSVQARSCEEECGRGLHLIAALALDWGAVPTAAGKAVWCEVSVDSGKDCRRIERAVAVLEWYQVKARTVAWAGRSGAAALDESVVELIADLLHWTAARGQDPDDVLDRVQMHYEAELGGVA</sequence>
<dbReference type="CDD" id="cd16936">
    <property type="entry name" value="HATPase_RsbW-like"/>
    <property type="match status" value="1"/>
</dbReference>
<dbReference type="AlphaFoldDB" id="A0A6M4PNV9"/>
<gene>
    <name evidence="3" type="ORF">HKX69_21475</name>
</gene>
<dbReference type="PANTHER" id="PTHR35526">
    <property type="entry name" value="ANTI-SIGMA-F FACTOR RSBW-RELATED"/>
    <property type="match status" value="1"/>
</dbReference>
<dbReference type="EMBL" id="CP053189">
    <property type="protein sequence ID" value="QJS11733.1"/>
    <property type="molecule type" value="Genomic_DNA"/>
</dbReference>
<keyword evidence="1" id="KW-0808">Transferase</keyword>
<dbReference type="GO" id="GO:0004674">
    <property type="term" value="F:protein serine/threonine kinase activity"/>
    <property type="evidence" value="ECO:0007669"/>
    <property type="project" value="UniProtKB-KW"/>
</dbReference>
<proteinExistence type="predicted"/>
<dbReference type="KEGG" id="sarg:HKX69_21475"/>
<dbReference type="RefSeq" id="WP_171155851.1">
    <property type="nucleotide sequence ID" value="NZ_CP053189.1"/>
</dbReference>
<keyword evidence="3" id="KW-0067">ATP-binding</keyword>
<keyword evidence="1" id="KW-0418">Kinase</keyword>
<protein>
    <submittedName>
        <fullName evidence="3">ATP-binding protein</fullName>
    </submittedName>
</protein>
<dbReference type="Proteomes" id="UP000502641">
    <property type="component" value="Chromosome"/>
</dbReference>
<dbReference type="InterPro" id="IPR050267">
    <property type="entry name" value="Anti-sigma-factor_SerPK"/>
</dbReference>
<keyword evidence="4" id="KW-1185">Reference proteome</keyword>
<name>A0A6M4PNV9_9ACTN</name>